<dbReference type="CDD" id="cd16936">
    <property type="entry name" value="HATPase_RsbW-like"/>
    <property type="match status" value="1"/>
</dbReference>
<dbReference type="EMBL" id="RJKE01000001">
    <property type="protein sequence ID" value="ROO88930.1"/>
    <property type="molecule type" value="Genomic_DNA"/>
</dbReference>
<keyword evidence="5" id="KW-1185">Reference proteome</keyword>
<comment type="caution">
    <text evidence="4">The sequence shown here is derived from an EMBL/GenBank/DDBJ whole genome shotgun (WGS) entry which is preliminary data.</text>
</comment>
<keyword evidence="1" id="KW-0723">Serine/threonine-protein kinase</keyword>
<evidence type="ECO:0000256" key="2">
    <source>
        <dbReference type="SAM" id="MobiDB-lite"/>
    </source>
</evidence>
<dbReference type="Pfam" id="PF13581">
    <property type="entry name" value="HATPase_c_2"/>
    <property type="match status" value="1"/>
</dbReference>
<evidence type="ECO:0000313" key="4">
    <source>
        <dbReference type="EMBL" id="ROO88930.1"/>
    </source>
</evidence>
<proteinExistence type="predicted"/>
<protein>
    <submittedName>
        <fullName evidence="4">Anti-sigma regulatory factor (Ser/Thr protein kinase)</fullName>
    </submittedName>
</protein>
<dbReference type="PANTHER" id="PTHR35526:SF3">
    <property type="entry name" value="ANTI-SIGMA-F FACTOR RSBW"/>
    <property type="match status" value="1"/>
</dbReference>
<dbReference type="Proteomes" id="UP000272400">
    <property type="component" value="Unassembled WGS sequence"/>
</dbReference>
<feature type="compositionally biased region" description="Basic and acidic residues" evidence="2">
    <location>
        <begin position="19"/>
        <end position="48"/>
    </location>
</feature>
<dbReference type="PANTHER" id="PTHR35526">
    <property type="entry name" value="ANTI-SIGMA-F FACTOR RSBW-RELATED"/>
    <property type="match status" value="1"/>
</dbReference>
<accession>A0A3N1D5Z4</accession>
<sequence length="174" mass="19166">MHPEDITAQQQPASLTRGSSDHRENRVPDASPRRATPEEPRWTETGRWDAEEDLRMTLLAEPSSVVLARDMVRHALDGWAFGPDLVHDARVVMSELVTNAVNAARGHEIRVRITRYEGRPLLECWDPAPALPTFTDAPVTAESGRGLPIVAAYSRSAGLRPAATGRGKVVWALM</sequence>
<dbReference type="InterPro" id="IPR050267">
    <property type="entry name" value="Anti-sigma-factor_SerPK"/>
</dbReference>
<keyword evidence="1" id="KW-0808">Transferase</keyword>
<gene>
    <name evidence="4" type="ORF">EDD29_6615</name>
</gene>
<keyword evidence="1" id="KW-0418">Kinase</keyword>
<evidence type="ECO:0000313" key="5">
    <source>
        <dbReference type="Proteomes" id="UP000272400"/>
    </source>
</evidence>
<dbReference type="InterPro" id="IPR036890">
    <property type="entry name" value="HATPase_C_sf"/>
</dbReference>
<feature type="region of interest" description="Disordered" evidence="2">
    <location>
        <begin position="1"/>
        <end position="48"/>
    </location>
</feature>
<dbReference type="SUPFAM" id="SSF55874">
    <property type="entry name" value="ATPase domain of HSP90 chaperone/DNA topoisomerase II/histidine kinase"/>
    <property type="match status" value="1"/>
</dbReference>
<dbReference type="Gene3D" id="3.30.565.10">
    <property type="entry name" value="Histidine kinase-like ATPase, C-terminal domain"/>
    <property type="match status" value="1"/>
</dbReference>
<reference evidence="4 5" key="1">
    <citation type="submission" date="2018-11" db="EMBL/GenBank/DDBJ databases">
        <title>Sequencing the genomes of 1000 actinobacteria strains.</title>
        <authorList>
            <person name="Klenk H.-P."/>
        </authorList>
    </citation>
    <scope>NUCLEOTIDE SEQUENCE [LARGE SCALE GENOMIC DNA]</scope>
    <source>
        <strain evidence="4 5">DSM 44254</strain>
    </source>
</reference>
<dbReference type="GO" id="GO:0004674">
    <property type="term" value="F:protein serine/threonine kinase activity"/>
    <property type="evidence" value="ECO:0007669"/>
    <property type="project" value="UniProtKB-KW"/>
</dbReference>
<feature type="compositionally biased region" description="Polar residues" evidence="2">
    <location>
        <begin position="7"/>
        <end position="18"/>
    </location>
</feature>
<name>A0A3N1D5Z4_9ACTN</name>
<evidence type="ECO:0000259" key="3">
    <source>
        <dbReference type="Pfam" id="PF13581"/>
    </source>
</evidence>
<dbReference type="InterPro" id="IPR003594">
    <property type="entry name" value="HATPase_dom"/>
</dbReference>
<evidence type="ECO:0000256" key="1">
    <source>
        <dbReference type="ARBA" id="ARBA00022527"/>
    </source>
</evidence>
<dbReference type="AlphaFoldDB" id="A0A3N1D5Z4"/>
<feature type="domain" description="Histidine kinase/HSP90-like ATPase" evidence="3">
    <location>
        <begin position="60"/>
        <end position="171"/>
    </location>
</feature>
<organism evidence="4 5">
    <name type="scientific">Actinocorallia herbida</name>
    <dbReference type="NCBI Taxonomy" id="58109"/>
    <lineage>
        <taxon>Bacteria</taxon>
        <taxon>Bacillati</taxon>
        <taxon>Actinomycetota</taxon>
        <taxon>Actinomycetes</taxon>
        <taxon>Streptosporangiales</taxon>
        <taxon>Thermomonosporaceae</taxon>
        <taxon>Actinocorallia</taxon>
    </lineage>
</organism>